<evidence type="ECO:0000256" key="6">
    <source>
        <dbReference type="ARBA" id="ARBA00023065"/>
    </source>
</evidence>
<evidence type="ECO:0000256" key="2">
    <source>
        <dbReference type="ARBA" id="ARBA00022448"/>
    </source>
</evidence>
<evidence type="ECO:0000256" key="7">
    <source>
        <dbReference type="ARBA" id="ARBA00023136"/>
    </source>
</evidence>
<evidence type="ECO:0000256" key="4">
    <source>
        <dbReference type="ARBA" id="ARBA00022496"/>
    </source>
</evidence>
<organism evidence="10 11">
    <name type="scientific">Blastococcus goldschmidtiae</name>
    <dbReference type="NCBI Taxonomy" id="3075546"/>
    <lineage>
        <taxon>Bacteria</taxon>
        <taxon>Bacillati</taxon>
        <taxon>Actinomycetota</taxon>
        <taxon>Actinomycetes</taxon>
        <taxon>Geodermatophilales</taxon>
        <taxon>Geodermatophilaceae</taxon>
        <taxon>Blastococcus</taxon>
    </lineage>
</organism>
<dbReference type="PANTHER" id="PTHR42771">
    <property type="entry name" value="IRON(3+)-HYDROXAMATE IMPORT ATP-BINDING PROTEIN FHUC"/>
    <property type="match status" value="1"/>
</dbReference>
<dbReference type="SMART" id="SM00382">
    <property type="entry name" value="AAA"/>
    <property type="match status" value="1"/>
</dbReference>
<keyword evidence="3" id="KW-1003">Cell membrane</keyword>
<dbReference type="Proteomes" id="UP001183222">
    <property type="component" value="Unassembled WGS sequence"/>
</dbReference>
<evidence type="ECO:0000313" key="10">
    <source>
        <dbReference type="EMBL" id="MDT0276621.1"/>
    </source>
</evidence>
<evidence type="ECO:0000313" key="11">
    <source>
        <dbReference type="Proteomes" id="UP001183222"/>
    </source>
</evidence>
<dbReference type="Gene3D" id="3.40.50.300">
    <property type="entry name" value="P-loop containing nucleotide triphosphate hydrolases"/>
    <property type="match status" value="2"/>
</dbReference>
<evidence type="ECO:0000256" key="8">
    <source>
        <dbReference type="SAM" id="MobiDB-lite"/>
    </source>
</evidence>
<keyword evidence="6" id="KW-0406">Ion transport</keyword>
<dbReference type="CDD" id="cd00267">
    <property type="entry name" value="ABC_ATPase"/>
    <property type="match status" value="1"/>
</dbReference>
<proteinExistence type="predicted"/>
<dbReference type="EMBL" id="JAVREI010000007">
    <property type="protein sequence ID" value="MDT0276621.1"/>
    <property type="molecule type" value="Genomic_DNA"/>
</dbReference>
<keyword evidence="11" id="KW-1185">Reference proteome</keyword>
<dbReference type="InterPro" id="IPR027417">
    <property type="entry name" value="P-loop_NTPase"/>
</dbReference>
<comment type="subcellular location">
    <subcellularLocation>
        <location evidence="1">Cell membrane</location>
        <topology evidence="1">Peripheral membrane protein</topology>
    </subcellularLocation>
</comment>
<feature type="domain" description="AAA+ ATPase" evidence="9">
    <location>
        <begin position="50"/>
        <end position="224"/>
    </location>
</feature>
<evidence type="ECO:0000256" key="3">
    <source>
        <dbReference type="ARBA" id="ARBA00022475"/>
    </source>
</evidence>
<keyword evidence="2" id="KW-0813">Transport</keyword>
<dbReference type="PANTHER" id="PTHR42771:SF2">
    <property type="entry name" value="IRON(3+)-HYDROXAMATE IMPORT ATP-BINDING PROTEIN FHUC"/>
    <property type="match status" value="1"/>
</dbReference>
<evidence type="ECO:0000256" key="5">
    <source>
        <dbReference type="ARBA" id="ARBA00023004"/>
    </source>
</evidence>
<sequence>MVPAARSGAGRQPGAPVTGLTIDRGQSDPGRWPYTVPAVRHVYDSGLPLTPGATVLIGANGAGKSTLVEAIAAAWARRITAFRQDWLQRSIAEPAAEDSDLHRSLRLACTRGGPTGGLFLRAERLHAQAEQFSGRGRWRDRIDGPLLGRSHGEGFLQVLAGMVAEAGLYVLDEPESALSFDSSLVLLTILQDMLAAGSQIVLATHSPVLAALPGATLLQLDDHGIAPVAYDDCDLVTAWRAFLHRPQDFLRHLG</sequence>
<name>A0ABU2K8W3_9ACTN</name>
<dbReference type="GO" id="GO:0005524">
    <property type="term" value="F:ATP binding"/>
    <property type="evidence" value="ECO:0007669"/>
    <property type="project" value="UniProtKB-KW"/>
</dbReference>
<comment type="caution">
    <text evidence="10">The sequence shown here is derived from an EMBL/GenBank/DDBJ whole genome shotgun (WGS) entry which is preliminary data.</text>
</comment>
<dbReference type="InterPro" id="IPR051535">
    <property type="entry name" value="Siderophore_ABC-ATPase"/>
</dbReference>
<gene>
    <name evidence="10" type="ORF">RM425_11990</name>
</gene>
<dbReference type="SUPFAM" id="SSF52540">
    <property type="entry name" value="P-loop containing nucleoside triphosphate hydrolases"/>
    <property type="match status" value="1"/>
</dbReference>
<dbReference type="RefSeq" id="WP_311345438.1">
    <property type="nucleotide sequence ID" value="NZ_JAVREI010000007.1"/>
</dbReference>
<keyword evidence="5" id="KW-0408">Iron</keyword>
<protein>
    <submittedName>
        <fullName evidence="10">ABC transporter ATP-binding protein</fullName>
    </submittedName>
</protein>
<dbReference type="InterPro" id="IPR003593">
    <property type="entry name" value="AAA+_ATPase"/>
</dbReference>
<keyword evidence="4" id="KW-0410">Iron transport</keyword>
<reference evidence="11" key="1">
    <citation type="submission" date="2023-07" db="EMBL/GenBank/DDBJ databases">
        <title>30 novel species of actinomycetes from the DSMZ collection.</title>
        <authorList>
            <person name="Nouioui I."/>
        </authorList>
    </citation>
    <scope>NUCLEOTIDE SEQUENCE [LARGE SCALE GENOMIC DNA]</scope>
    <source>
        <strain evidence="11">DSM 46792</strain>
    </source>
</reference>
<accession>A0ABU2K8W3</accession>
<keyword evidence="7" id="KW-0472">Membrane</keyword>
<evidence type="ECO:0000256" key="1">
    <source>
        <dbReference type="ARBA" id="ARBA00004202"/>
    </source>
</evidence>
<feature type="region of interest" description="Disordered" evidence="8">
    <location>
        <begin position="1"/>
        <end position="31"/>
    </location>
</feature>
<evidence type="ECO:0000259" key="9">
    <source>
        <dbReference type="SMART" id="SM00382"/>
    </source>
</evidence>
<keyword evidence="10" id="KW-0547">Nucleotide-binding</keyword>
<keyword evidence="10" id="KW-0067">ATP-binding</keyword>